<dbReference type="InterPro" id="IPR020904">
    <property type="entry name" value="Sc_DH/Rdtase_CS"/>
</dbReference>
<dbReference type="Gene3D" id="3.40.50.720">
    <property type="entry name" value="NAD(P)-binding Rossmann-like Domain"/>
    <property type="match status" value="1"/>
</dbReference>
<dbReference type="Proteomes" id="UP000019804">
    <property type="component" value="Unassembled WGS sequence"/>
</dbReference>
<accession>A0A017SB12</accession>
<evidence type="ECO:0000313" key="6">
    <source>
        <dbReference type="Proteomes" id="UP000019804"/>
    </source>
</evidence>
<dbReference type="AlphaFoldDB" id="A0A017SB12"/>
<dbReference type="SUPFAM" id="SSF51735">
    <property type="entry name" value="NAD(P)-binding Rossmann-fold domains"/>
    <property type="match status" value="1"/>
</dbReference>
<keyword evidence="3" id="KW-0560">Oxidoreductase</keyword>
<evidence type="ECO:0000256" key="3">
    <source>
        <dbReference type="ARBA" id="ARBA00023002"/>
    </source>
</evidence>
<name>A0A017SB12_ASPRC</name>
<evidence type="ECO:0000313" key="5">
    <source>
        <dbReference type="EMBL" id="EYE94102.1"/>
    </source>
</evidence>
<organism evidence="5 6">
    <name type="scientific">Aspergillus ruber (strain CBS 135680)</name>
    <dbReference type="NCBI Taxonomy" id="1388766"/>
    <lineage>
        <taxon>Eukaryota</taxon>
        <taxon>Fungi</taxon>
        <taxon>Dikarya</taxon>
        <taxon>Ascomycota</taxon>
        <taxon>Pezizomycotina</taxon>
        <taxon>Eurotiomycetes</taxon>
        <taxon>Eurotiomycetidae</taxon>
        <taxon>Eurotiales</taxon>
        <taxon>Aspergillaceae</taxon>
        <taxon>Aspergillus</taxon>
        <taxon>Aspergillus subgen. Aspergillus</taxon>
    </lineage>
</organism>
<dbReference type="PRINTS" id="PR00081">
    <property type="entry name" value="GDHRDH"/>
</dbReference>
<dbReference type="GO" id="GO:0016491">
    <property type="term" value="F:oxidoreductase activity"/>
    <property type="evidence" value="ECO:0007669"/>
    <property type="project" value="UniProtKB-KW"/>
</dbReference>
<proteinExistence type="inferred from homology"/>
<dbReference type="EMBL" id="KK088428">
    <property type="protein sequence ID" value="EYE94102.1"/>
    <property type="molecule type" value="Genomic_DNA"/>
</dbReference>
<protein>
    <submittedName>
        <fullName evidence="5">Uncharacterized protein</fullName>
    </submittedName>
</protein>
<dbReference type="PANTHER" id="PTHR43618:SF18">
    <property type="entry name" value="SHORT CHAIN DEHYDROGENASE_REDUCTASE FAMILY (AFU_ORTHOLOGUE AFUA_5G12480)"/>
    <property type="match status" value="1"/>
</dbReference>
<gene>
    <name evidence="5" type="ORF">EURHEDRAFT_524259</name>
</gene>
<feature type="compositionally biased region" description="Basic residues" evidence="4">
    <location>
        <begin position="56"/>
        <end position="76"/>
    </location>
</feature>
<evidence type="ECO:0000256" key="2">
    <source>
        <dbReference type="ARBA" id="ARBA00022857"/>
    </source>
</evidence>
<dbReference type="InterPro" id="IPR036291">
    <property type="entry name" value="NAD(P)-bd_dom_sf"/>
</dbReference>
<dbReference type="PANTHER" id="PTHR43618">
    <property type="entry name" value="7-ALPHA-HYDROXYSTEROID DEHYDROGENASE"/>
    <property type="match status" value="1"/>
</dbReference>
<evidence type="ECO:0000256" key="4">
    <source>
        <dbReference type="SAM" id="MobiDB-lite"/>
    </source>
</evidence>
<reference evidence="6" key="1">
    <citation type="journal article" date="2014" name="Nat. Commun.">
        <title>Genomic adaptations of the halophilic Dead Sea filamentous fungus Eurotium rubrum.</title>
        <authorList>
            <person name="Kis-Papo T."/>
            <person name="Weig A.R."/>
            <person name="Riley R."/>
            <person name="Persoh D."/>
            <person name="Salamov A."/>
            <person name="Sun H."/>
            <person name="Lipzen A."/>
            <person name="Wasser S.P."/>
            <person name="Rambold G."/>
            <person name="Grigoriev I.V."/>
            <person name="Nevo E."/>
        </authorList>
    </citation>
    <scope>NUCLEOTIDE SEQUENCE [LARGE SCALE GENOMIC DNA]</scope>
    <source>
        <strain evidence="6">CBS 135680</strain>
    </source>
</reference>
<dbReference type="STRING" id="1388766.A0A017SB12"/>
<dbReference type="OrthoDB" id="2962696at2759"/>
<dbReference type="RefSeq" id="XP_040637790.1">
    <property type="nucleotide sequence ID" value="XM_040786919.1"/>
</dbReference>
<comment type="similarity">
    <text evidence="1">Belongs to the short-chain dehydrogenases/reductases (SDR) family.</text>
</comment>
<dbReference type="PROSITE" id="PS00061">
    <property type="entry name" value="ADH_SHORT"/>
    <property type="match status" value="1"/>
</dbReference>
<sequence>MSQSDPSRLFTVNGQVAVITGPGSGSGKTIAQALAVNGASKIFYNQPTARDITRNSQRRTRGHNHTSKQPTRKSPHRQNTSICLANSGVAEPHPQFSFHSPAPTPDNLEEIQEMLWSISGDLSSILQTNVVGGYYTVVALLPLFDAAKKLQQSLTPSTFPPKVYPNLPYVVSKVALTQMVETLSTTLTPHGIRIDSSALSVYTAEHISNVYGDYEQITSYGSILKELTPLAKTGGVEDLV</sequence>
<dbReference type="InterPro" id="IPR002347">
    <property type="entry name" value="SDR_fam"/>
</dbReference>
<keyword evidence="2" id="KW-0521">NADP</keyword>
<dbReference type="InterPro" id="IPR052178">
    <property type="entry name" value="Sec_Metab_Biosynth_SDR"/>
</dbReference>
<keyword evidence="6" id="KW-1185">Reference proteome</keyword>
<dbReference type="GO" id="GO:0044550">
    <property type="term" value="P:secondary metabolite biosynthetic process"/>
    <property type="evidence" value="ECO:0007669"/>
    <property type="project" value="UniProtKB-ARBA"/>
</dbReference>
<feature type="region of interest" description="Disordered" evidence="4">
    <location>
        <begin position="47"/>
        <end position="78"/>
    </location>
</feature>
<dbReference type="GeneID" id="63702043"/>
<evidence type="ECO:0000256" key="1">
    <source>
        <dbReference type="ARBA" id="ARBA00006484"/>
    </source>
</evidence>
<dbReference type="HOGENOM" id="CLU_1156162_0_0_1"/>